<dbReference type="PANTHER" id="PTHR46880:SF5">
    <property type="entry name" value="DUF4371 DOMAIN-CONTAINING PROTEIN"/>
    <property type="match status" value="1"/>
</dbReference>
<name>A0ABQ9GKS9_9NEOP</name>
<accession>A0ABQ9GKS9</accession>
<evidence type="ECO:0000313" key="1">
    <source>
        <dbReference type="EMBL" id="KAJ8872607.1"/>
    </source>
</evidence>
<dbReference type="PANTHER" id="PTHR46880">
    <property type="entry name" value="RAS-ASSOCIATING DOMAIN-CONTAINING PROTEIN"/>
    <property type="match status" value="1"/>
</dbReference>
<comment type="caution">
    <text evidence="1">The sequence shown here is derived from an EMBL/GenBank/DDBJ whole genome shotgun (WGS) entry which is preliminary data.</text>
</comment>
<proteinExistence type="predicted"/>
<protein>
    <submittedName>
        <fullName evidence="1">Uncharacterized protein</fullName>
    </submittedName>
</protein>
<evidence type="ECO:0000313" key="2">
    <source>
        <dbReference type="Proteomes" id="UP001159363"/>
    </source>
</evidence>
<reference evidence="1 2" key="1">
    <citation type="submission" date="2023-02" db="EMBL/GenBank/DDBJ databases">
        <title>LHISI_Scaffold_Assembly.</title>
        <authorList>
            <person name="Stuart O.P."/>
            <person name="Cleave R."/>
            <person name="Magrath M.J.L."/>
            <person name="Mikheyev A.S."/>
        </authorList>
    </citation>
    <scope>NUCLEOTIDE SEQUENCE [LARGE SCALE GENOMIC DNA]</scope>
    <source>
        <strain evidence="1">Daus_M_001</strain>
        <tissue evidence="1">Leg muscle</tissue>
    </source>
</reference>
<dbReference type="Proteomes" id="UP001159363">
    <property type="component" value="Chromosome 10"/>
</dbReference>
<gene>
    <name evidence="1" type="ORF">PR048_026213</name>
</gene>
<dbReference type="EMBL" id="JARBHB010000011">
    <property type="protein sequence ID" value="KAJ8872607.1"/>
    <property type="molecule type" value="Genomic_DNA"/>
</dbReference>
<organism evidence="1 2">
    <name type="scientific">Dryococelus australis</name>
    <dbReference type="NCBI Taxonomy" id="614101"/>
    <lineage>
        <taxon>Eukaryota</taxon>
        <taxon>Metazoa</taxon>
        <taxon>Ecdysozoa</taxon>
        <taxon>Arthropoda</taxon>
        <taxon>Hexapoda</taxon>
        <taxon>Insecta</taxon>
        <taxon>Pterygota</taxon>
        <taxon>Neoptera</taxon>
        <taxon>Polyneoptera</taxon>
        <taxon>Phasmatodea</taxon>
        <taxon>Verophasmatodea</taxon>
        <taxon>Anareolatae</taxon>
        <taxon>Phasmatidae</taxon>
        <taxon>Eurycanthinae</taxon>
        <taxon>Dryococelus</taxon>
    </lineage>
</organism>
<sequence>MTVTKASGSAVNEKHKAEYFNTLGLIDLLLSLLAHTADCENGFPLMKLTKSDWRNWLGDKVLSSLMRIQMKSSSVCDYDYDFGETINLWLHSKGNTICCKHHIQKQKRKLMFDPMKAKGMKI</sequence>
<keyword evidence="2" id="KW-1185">Reference proteome</keyword>